<evidence type="ECO:0000313" key="2">
    <source>
        <dbReference type="EnsemblPlants" id="MELO3C035636.2.1"/>
    </source>
</evidence>
<dbReference type="Gramene" id="MELO3C035636.2.1">
    <property type="protein sequence ID" value="MELO3C035636.2.1"/>
    <property type="gene ID" value="MELO3C035636.2"/>
</dbReference>
<proteinExistence type="predicted"/>
<dbReference type="AlphaFoldDB" id="A0A9I9EM25"/>
<feature type="signal peptide" evidence="1">
    <location>
        <begin position="1"/>
        <end position="22"/>
    </location>
</feature>
<feature type="chain" id="PRO_5039951609" evidence="1">
    <location>
        <begin position="23"/>
        <end position="104"/>
    </location>
</feature>
<keyword evidence="1" id="KW-0732">Signal</keyword>
<evidence type="ECO:0000256" key="1">
    <source>
        <dbReference type="SAM" id="SignalP"/>
    </source>
</evidence>
<accession>A0A9I9EM25</accession>
<sequence length="104" mass="11693">SLLIIFLFACVLFLIEVYVVNVAEIGKEDEVSGNIGSYSMFTWVKCLALMKVEFNWVKLKCLMQQLGTLQSLRTEPSTTTGLIIVGPVEDSKSKCWVFLILLVE</sequence>
<reference evidence="2" key="1">
    <citation type="submission" date="2023-03" db="UniProtKB">
        <authorList>
            <consortium name="EnsemblPlants"/>
        </authorList>
    </citation>
    <scope>IDENTIFICATION</scope>
</reference>
<organism evidence="2">
    <name type="scientific">Cucumis melo</name>
    <name type="common">Muskmelon</name>
    <dbReference type="NCBI Taxonomy" id="3656"/>
    <lineage>
        <taxon>Eukaryota</taxon>
        <taxon>Viridiplantae</taxon>
        <taxon>Streptophyta</taxon>
        <taxon>Embryophyta</taxon>
        <taxon>Tracheophyta</taxon>
        <taxon>Spermatophyta</taxon>
        <taxon>Magnoliopsida</taxon>
        <taxon>eudicotyledons</taxon>
        <taxon>Gunneridae</taxon>
        <taxon>Pentapetalae</taxon>
        <taxon>rosids</taxon>
        <taxon>fabids</taxon>
        <taxon>Cucurbitales</taxon>
        <taxon>Cucurbitaceae</taxon>
        <taxon>Benincaseae</taxon>
        <taxon>Cucumis</taxon>
    </lineage>
</organism>
<dbReference type="EnsemblPlants" id="MELO3C035636.2.1">
    <property type="protein sequence ID" value="MELO3C035636.2.1"/>
    <property type="gene ID" value="MELO3C035636.2"/>
</dbReference>
<protein>
    <submittedName>
        <fullName evidence="2">Uncharacterized protein</fullName>
    </submittedName>
</protein>
<name>A0A9I9EM25_CUCME</name>